<dbReference type="Pfam" id="PF00582">
    <property type="entry name" value="Usp"/>
    <property type="match status" value="2"/>
</dbReference>
<name>A0ABT0SKG7_9GAMM</name>
<dbReference type="InterPro" id="IPR006015">
    <property type="entry name" value="Universal_stress_UspA"/>
</dbReference>
<keyword evidence="4" id="KW-1185">Reference proteome</keyword>
<dbReference type="PANTHER" id="PTHR46268">
    <property type="entry name" value="STRESS RESPONSE PROTEIN NHAX"/>
    <property type="match status" value="1"/>
</dbReference>
<comment type="similarity">
    <text evidence="1">Belongs to the universal stress protein A family.</text>
</comment>
<evidence type="ECO:0000259" key="2">
    <source>
        <dbReference type="Pfam" id="PF00582"/>
    </source>
</evidence>
<sequence length="307" mass="32527">MPHDAPATPPGAILLATDLSARCDRALARALQLARQWNARLVVATVLPPRPVPPTAAGLPESSDPLAREHARQSVEWRLRRDLGDEADGVALDIHVGEGHVGRAVLQLAHETGCGLIVTGVASDPLFELPALGSTVLWLTRHSPLPLLVVHRRPRGPYRHLAVATDFSDSAHHATLRALALFGPPLKLQLVHALAVPGSALLGGDRTQALAQARRHADGRARDAQAALAGQLAPGQVQAVIADGDPVRLLRQHAGTDDPDLVVVGTHGRGALFELLIGSVARRLVAQLETDTLLVRDQRALPPEPVA</sequence>
<gene>
    <name evidence="3" type="ORF">K5L01_12185</name>
</gene>
<comment type="caution">
    <text evidence="3">The sequence shown here is derived from an EMBL/GenBank/DDBJ whole genome shotgun (WGS) entry which is preliminary data.</text>
</comment>
<dbReference type="Gene3D" id="3.40.50.12370">
    <property type="match status" value="2"/>
</dbReference>
<feature type="domain" description="UspA" evidence="2">
    <location>
        <begin position="13"/>
        <end position="151"/>
    </location>
</feature>
<evidence type="ECO:0000313" key="3">
    <source>
        <dbReference type="EMBL" id="MCL7715399.1"/>
    </source>
</evidence>
<dbReference type="PRINTS" id="PR01438">
    <property type="entry name" value="UNVRSLSTRESS"/>
</dbReference>
<evidence type="ECO:0000313" key="4">
    <source>
        <dbReference type="Proteomes" id="UP001431235"/>
    </source>
</evidence>
<proteinExistence type="inferred from homology"/>
<evidence type="ECO:0000256" key="1">
    <source>
        <dbReference type="ARBA" id="ARBA00008791"/>
    </source>
</evidence>
<dbReference type="CDD" id="cd00293">
    <property type="entry name" value="USP-like"/>
    <property type="match status" value="2"/>
</dbReference>
<accession>A0ABT0SKG7</accession>
<dbReference type="InterPro" id="IPR006016">
    <property type="entry name" value="UspA"/>
</dbReference>
<dbReference type="PANTHER" id="PTHR46268:SF6">
    <property type="entry name" value="UNIVERSAL STRESS PROTEIN UP12"/>
    <property type="match status" value="1"/>
</dbReference>
<dbReference type="SUPFAM" id="SSF52402">
    <property type="entry name" value="Adenine nucleotide alpha hydrolases-like"/>
    <property type="match status" value="2"/>
</dbReference>
<reference evidence="3 4" key="1">
    <citation type="submission" date="2021-08" db="EMBL/GenBank/DDBJ databases">
        <title>Novel members of of the genus Stenotrophomonas from differernt environment.</title>
        <authorList>
            <person name="Deng Y."/>
        </authorList>
    </citation>
    <scope>NUCLEOTIDE SEQUENCE [LARGE SCALE GENOMIC DNA]</scope>
    <source>
        <strain evidence="3 4">CPCC 101365</strain>
    </source>
</reference>
<dbReference type="EMBL" id="JAIKTS010000004">
    <property type="protein sequence ID" value="MCL7715399.1"/>
    <property type="molecule type" value="Genomic_DNA"/>
</dbReference>
<protein>
    <submittedName>
        <fullName evidence="3">Universal stress protein</fullName>
    </submittedName>
</protein>
<dbReference type="RefSeq" id="WP_250064783.1">
    <property type="nucleotide sequence ID" value="NZ_JAIKTS010000004.1"/>
</dbReference>
<feature type="domain" description="UspA" evidence="2">
    <location>
        <begin position="158"/>
        <end position="296"/>
    </location>
</feature>
<organism evidence="3 4">
    <name type="scientific">Stenotrophomonas mori</name>
    <dbReference type="NCBI Taxonomy" id="2871096"/>
    <lineage>
        <taxon>Bacteria</taxon>
        <taxon>Pseudomonadati</taxon>
        <taxon>Pseudomonadota</taxon>
        <taxon>Gammaproteobacteria</taxon>
        <taxon>Lysobacterales</taxon>
        <taxon>Lysobacteraceae</taxon>
        <taxon>Stenotrophomonas</taxon>
    </lineage>
</organism>
<dbReference type="Proteomes" id="UP001431235">
    <property type="component" value="Unassembled WGS sequence"/>
</dbReference>